<feature type="binding site" evidence="12">
    <location>
        <position position="27"/>
    </location>
    <ligand>
        <name>[4Fe-4S] cluster</name>
        <dbReference type="ChEBI" id="CHEBI:49883"/>
        <label>1</label>
        <note>4Fe-4S-S-AdoMet</note>
    </ligand>
</feature>
<evidence type="ECO:0000256" key="3">
    <source>
        <dbReference type="ARBA" id="ARBA00022691"/>
    </source>
</evidence>
<feature type="binding site" evidence="12">
    <location>
        <position position="259"/>
    </location>
    <ligand>
        <name>[4Fe-4S] cluster</name>
        <dbReference type="ChEBI" id="CHEBI:49883"/>
        <label>2</label>
        <note>4Fe-4S-substrate</note>
    </ligand>
</feature>
<dbReference type="PANTHER" id="PTHR22960">
    <property type="entry name" value="MOLYBDOPTERIN COFACTOR SYNTHESIS PROTEIN A"/>
    <property type="match status" value="1"/>
</dbReference>
<dbReference type="PROSITE" id="PS51918">
    <property type="entry name" value="RADICAL_SAM"/>
    <property type="match status" value="1"/>
</dbReference>
<evidence type="ECO:0000256" key="10">
    <source>
        <dbReference type="ARBA" id="ARBA00023239"/>
    </source>
</evidence>
<dbReference type="Pfam" id="PF04055">
    <property type="entry name" value="Radical_SAM"/>
    <property type="match status" value="1"/>
</dbReference>
<evidence type="ECO:0000256" key="8">
    <source>
        <dbReference type="ARBA" id="ARBA00023134"/>
    </source>
</evidence>
<dbReference type="GO" id="GO:0006777">
    <property type="term" value="P:Mo-molybdopterin cofactor biosynthetic process"/>
    <property type="evidence" value="ECO:0007669"/>
    <property type="project" value="UniProtKB-UniRule"/>
</dbReference>
<dbReference type="Gene3D" id="3.20.20.70">
    <property type="entry name" value="Aldolase class I"/>
    <property type="match status" value="1"/>
</dbReference>
<comment type="caution">
    <text evidence="14">The sequence shown here is derived from an EMBL/GenBank/DDBJ whole genome shotgun (WGS) entry which is preliminary data.</text>
</comment>
<dbReference type="HAMAP" id="MF_01225_B">
    <property type="entry name" value="MoaA_B"/>
    <property type="match status" value="1"/>
</dbReference>
<dbReference type="Pfam" id="PF06463">
    <property type="entry name" value="Mob_synth_C"/>
    <property type="match status" value="1"/>
</dbReference>
<dbReference type="CDD" id="cd01335">
    <property type="entry name" value="Radical_SAM"/>
    <property type="match status" value="1"/>
</dbReference>
<feature type="binding site" evidence="12">
    <location>
        <position position="96"/>
    </location>
    <ligand>
        <name>GTP</name>
        <dbReference type="ChEBI" id="CHEBI:37565"/>
    </ligand>
</feature>
<gene>
    <name evidence="12" type="primary">moaA</name>
    <name evidence="14" type="ORF">BSZ37_18365</name>
</gene>
<feature type="binding site" evidence="12">
    <location>
        <begin position="264"/>
        <end position="266"/>
    </location>
    <ligand>
        <name>GTP</name>
        <dbReference type="ChEBI" id="CHEBI:37565"/>
    </ligand>
</feature>
<keyword evidence="8 12" id="KW-0342">GTP-binding</keyword>
<evidence type="ECO:0000256" key="5">
    <source>
        <dbReference type="ARBA" id="ARBA00022741"/>
    </source>
</evidence>
<keyword evidence="9 12" id="KW-0501">Molybdenum cofactor biosynthesis</keyword>
<evidence type="ECO:0000256" key="12">
    <source>
        <dbReference type="HAMAP-Rule" id="MF_01225"/>
    </source>
</evidence>
<keyword evidence="7 12" id="KW-0411">Iron-sulfur</keyword>
<dbReference type="GO" id="GO:0061799">
    <property type="term" value="F:cyclic pyranopterin monophosphate synthase activity"/>
    <property type="evidence" value="ECO:0007669"/>
    <property type="project" value="TreeGrafter"/>
</dbReference>
<name>A0A271J4H1_9BACT</name>
<dbReference type="GO" id="GO:0046872">
    <property type="term" value="F:metal ion binding"/>
    <property type="evidence" value="ECO:0007669"/>
    <property type="project" value="UniProtKB-KW"/>
</dbReference>
<dbReference type="InterPro" id="IPR007197">
    <property type="entry name" value="rSAM"/>
</dbReference>
<dbReference type="GO" id="GO:0005525">
    <property type="term" value="F:GTP binding"/>
    <property type="evidence" value="ECO:0007669"/>
    <property type="project" value="UniProtKB-UniRule"/>
</dbReference>
<keyword evidence="3 12" id="KW-0949">S-adenosyl-L-methionine</keyword>
<feature type="binding site" evidence="12">
    <location>
        <position position="262"/>
    </location>
    <ligand>
        <name>[4Fe-4S] cluster</name>
        <dbReference type="ChEBI" id="CHEBI:49883"/>
        <label>2</label>
        <note>4Fe-4S-substrate</note>
    </ligand>
</feature>
<dbReference type="InterPro" id="IPR050105">
    <property type="entry name" value="MoCo_biosynth_MoaA/MoaC"/>
</dbReference>
<evidence type="ECO:0000256" key="9">
    <source>
        <dbReference type="ARBA" id="ARBA00023150"/>
    </source>
</evidence>
<comment type="function">
    <text evidence="12">Catalyzes the cyclization of GTP to (8S)-3',8-cyclo-7,8-dihydroguanosine 5'-triphosphate.</text>
</comment>
<feature type="binding site" evidence="12">
    <location>
        <position position="16"/>
    </location>
    <ligand>
        <name>GTP</name>
        <dbReference type="ChEBI" id="CHEBI:37565"/>
    </ligand>
</feature>
<dbReference type="SFLD" id="SFLDG01386">
    <property type="entry name" value="main_SPASM_domain-containing"/>
    <property type="match status" value="1"/>
</dbReference>
<evidence type="ECO:0000256" key="7">
    <source>
        <dbReference type="ARBA" id="ARBA00023014"/>
    </source>
</evidence>
<dbReference type="SUPFAM" id="SSF102114">
    <property type="entry name" value="Radical SAM enzymes"/>
    <property type="match status" value="1"/>
</dbReference>
<comment type="cofactor">
    <cofactor evidence="12">
        <name>[4Fe-4S] cluster</name>
        <dbReference type="ChEBI" id="CHEBI:49883"/>
    </cofactor>
    <text evidence="12">Binds 2 [4Fe-4S] clusters. Binds 1 [4Fe-4S] cluster coordinated with 3 cysteines and an exchangeable S-adenosyl-L-methionine and 1 [4Fe-4S] cluster coordinated with 3 cysteines and the GTP-derived substrate.</text>
</comment>
<dbReference type="InterPro" id="IPR013785">
    <property type="entry name" value="Aldolase_TIM"/>
</dbReference>
<feature type="binding site" evidence="12">
    <location>
        <position position="120"/>
    </location>
    <ligand>
        <name>S-adenosyl-L-methionine</name>
        <dbReference type="ChEBI" id="CHEBI:59789"/>
    </ligand>
</feature>
<comment type="similarity">
    <text evidence="12">Belongs to the radical SAM superfamily. MoaA family.</text>
</comment>
<feature type="binding site" evidence="12">
    <location>
        <position position="29"/>
    </location>
    <ligand>
        <name>S-adenosyl-L-methionine</name>
        <dbReference type="ChEBI" id="CHEBI:59789"/>
    </ligand>
</feature>
<protein>
    <recommendedName>
        <fullName evidence="1 12">GTP 3',8-cyclase</fullName>
        <ecNumber evidence="1 12">4.1.99.22</ecNumber>
    </recommendedName>
    <alternativeName>
        <fullName evidence="12">Molybdenum cofactor biosynthesis protein A</fullName>
    </alternativeName>
</protein>
<comment type="catalytic activity">
    <reaction evidence="11 12">
        <text>GTP + AH2 + S-adenosyl-L-methionine = (8S)-3',8-cyclo-7,8-dihydroguanosine 5'-triphosphate + 5'-deoxyadenosine + L-methionine + A + H(+)</text>
        <dbReference type="Rhea" id="RHEA:49576"/>
        <dbReference type="ChEBI" id="CHEBI:13193"/>
        <dbReference type="ChEBI" id="CHEBI:15378"/>
        <dbReference type="ChEBI" id="CHEBI:17319"/>
        <dbReference type="ChEBI" id="CHEBI:17499"/>
        <dbReference type="ChEBI" id="CHEBI:37565"/>
        <dbReference type="ChEBI" id="CHEBI:57844"/>
        <dbReference type="ChEBI" id="CHEBI:59789"/>
        <dbReference type="ChEBI" id="CHEBI:131766"/>
        <dbReference type="EC" id="4.1.99.22"/>
    </reaction>
</comment>
<dbReference type="RefSeq" id="WP_095511935.1">
    <property type="nucleotide sequence ID" value="NZ_MQWD01000001.1"/>
</dbReference>
<dbReference type="PANTHER" id="PTHR22960:SF0">
    <property type="entry name" value="MOLYBDENUM COFACTOR BIOSYNTHESIS PROTEIN 1"/>
    <property type="match status" value="1"/>
</dbReference>
<evidence type="ECO:0000313" key="14">
    <source>
        <dbReference type="EMBL" id="PAP78250.1"/>
    </source>
</evidence>
<dbReference type="InterPro" id="IPR013483">
    <property type="entry name" value="MoaA"/>
</dbReference>
<dbReference type="InterPro" id="IPR040064">
    <property type="entry name" value="MoaA-like"/>
</dbReference>
<dbReference type="InterPro" id="IPR010505">
    <property type="entry name" value="MoaA_twitch"/>
</dbReference>
<evidence type="ECO:0000256" key="2">
    <source>
        <dbReference type="ARBA" id="ARBA00022485"/>
    </source>
</evidence>
<feature type="binding site" evidence="12">
    <location>
        <position position="162"/>
    </location>
    <ligand>
        <name>GTP</name>
        <dbReference type="ChEBI" id="CHEBI:37565"/>
    </ligand>
</feature>
<evidence type="ECO:0000259" key="13">
    <source>
        <dbReference type="PROSITE" id="PS51918"/>
    </source>
</evidence>
<keyword evidence="15" id="KW-1185">Reference proteome</keyword>
<dbReference type="GO" id="GO:0061798">
    <property type="term" value="F:GTP 3',8'-cyclase activity"/>
    <property type="evidence" value="ECO:0007669"/>
    <property type="project" value="UniProtKB-UniRule"/>
</dbReference>
<proteinExistence type="inferred from homology"/>
<dbReference type="GO" id="GO:1904047">
    <property type="term" value="F:S-adenosyl-L-methionine binding"/>
    <property type="evidence" value="ECO:0007669"/>
    <property type="project" value="UniProtKB-UniRule"/>
</dbReference>
<comment type="subunit">
    <text evidence="12">Monomer and homodimer.</text>
</comment>
<dbReference type="UniPathway" id="UPA00344"/>
<feature type="binding site" evidence="12">
    <location>
        <position position="23"/>
    </location>
    <ligand>
        <name>[4Fe-4S] cluster</name>
        <dbReference type="ChEBI" id="CHEBI:49883"/>
        <label>1</label>
        <note>4Fe-4S-S-AdoMet</note>
    </ligand>
</feature>
<dbReference type="EMBL" id="MQWD01000001">
    <property type="protein sequence ID" value="PAP78250.1"/>
    <property type="molecule type" value="Genomic_DNA"/>
</dbReference>
<dbReference type="NCBIfam" id="TIGR02666">
    <property type="entry name" value="moaA"/>
    <property type="match status" value="1"/>
</dbReference>
<dbReference type="SMART" id="SM00729">
    <property type="entry name" value="Elp3"/>
    <property type="match status" value="1"/>
</dbReference>
<sequence length="332" mass="36294">MSPLTDSFGRRHTTLRLGLTERCNLRCVYCMPAEGVPLTPTRQMLSTDEIERLARVLAEVGVDKIRLTGGEPLVRKDAVEVAERLGRLGLRSLALTTNGLLLEDRLPDLRAAGLTDLTLSLDTLRADRFEAVTRRPGLDRVLSALDAALRLGYRIDGPRSLKVNVVALRGVNEDEAVDFADWAAREPIEVRFIEVMPFDGNGWDRSELVPYAETRARIEDVHGPLDALDDGPHSTARTFSRPGWRGRVGFVASMTVPFCAGCNRLRVTADGALKVCLFGAREVSLRDAMRGGATDADLLELVRRSLAGKARAHAGMDVLAATENRPMITIGG</sequence>
<feature type="domain" description="Radical SAM core" evidence="13">
    <location>
        <begin position="7"/>
        <end position="232"/>
    </location>
</feature>
<evidence type="ECO:0000313" key="15">
    <source>
        <dbReference type="Proteomes" id="UP000216339"/>
    </source>
</evidence>
<keyword evidence="4 12" id="KW-0479">Metal-binding</keyword>
<keyword evidence="10 12" id="KW-0456">Lyase</keyword>
<organism evidence="14 15">
    <name type="scientific">Rubrivirga marina</name>
    <dbReference type="NCBI Taxonomy" id="1196024"/>
    <lineage>
        <taxon>Bacteria</taxon>
        <taxon>Pseudomonadati</taxon>
        <taxon>Rhodothermota</taxon>
        <taxon>Rhodothermia</taxon>
        <taxon>Rhodothermales</taxon>
        <taxon>Rubricoccaceae</taxon>
        <taxon>Rubrivirga</taxon>
    </lineage>
</organism>
<dbReference type="SFLD" id="SFLDG01383">
    <property type="entry name" value="cyclic_pyranopterin_phosphate"/>
    <property type="match status" value="1"/>
</dbReference>
<keyword evidence="2 12" id="KW-0004">4Fe-4S</keyword>
<dbReference type="OrthoDB" id="9763993at2"/>
<keyword evidence="5 12" id="KW-0547">Nucleotide-binding</keyword>
<evidence type="ECO:0000256" key="6">
    <source>
        <dbReference type="ARBA" id="ARBA00023004"/>
    </source>
</evidence>
<dbReference type="CDD" id="cd21117">
    <property type="entry name" value="Twitch_MoaA"/>
    <property type="match status" value="1"/>
</dbReference>
<dbReference type="SFLD" id="SFLDS00029">
    <property type="entry name" value="Radical_SAM"/>
    <property type="match status" value="1"/>
</dbReference>
<feature type="binding site" evidence="12">
    <location>
        <position position="276"/>
    </location>
    <ligand>
        <name>[4Fe-4S] cluster</name>
        <dbReference type="ChEBI" id="CHEBI:49883"/>
        <label>2</label>
        <note>4Fe-4S-substrate</note>
    </ligand>
</feature>
<dbReference type="GO" id="GO:0051539">
    <property type="term" value="F:4 iron, 4 sulfur cluster binding"/>
    <property type="evidence" value="ECO:0007669"/>
    <property type="project" value="UniProtKB-UniRule"/>
</dbReference>
<evidence type="ECO:0000256" key="1">
    <source>
        <dbReference type="ARBA" id="ARBA00012167"/>
    </source>
</evidence>
<dbReference type="InterPro" id="IPR006638">
    <property type="entry name" value="Elp3/MiaA/NifB-like_rSAM"/>
</dbReference>
<dbReference type="PROSITE" id="PS01305">
    <property type="entry name" value="MOAA_NIFB_PQQE"/>
    <property type="match status" value="1"/>
</dbReference>
<dbReference type="EC" id="4.1.99.22" evidence="1 12"/>
<dbReference type="InterPro" id="IPR000385">
    <property type="entry name" value="MoaA_NifB_PqqE_Fe-S-bd_CS"/>
</dbReference>
<comment type="pathway">
    <text evidence="12">Cofactor biosynthesis; molybdopterin biosynthesis.</text>
</comment>
<dbReference type="InterPro" id="IPR058240">
    <property type="entry name" value="rSAM_sf"/>
</dbReference>
<dbReference type="SFLD" id="SFLDG01067">
    <property type="entry name" value="SPASM/twitch_domain_containing"/>
    <property type="match status" value="1"/>
</dbReference>
<feature type="binding site" evidence="12">
    <location>
        <position position="70"/>
    </location>
    <ligand>
        <name>S-adenosyl-L-methionine</name>
        <dbReference type="ChEBI" id="CHEBI:59789"/>
    </ligand>
</feature>
<reference evidence="14 15" key="1">
    <citation type="submission" date="2016-11" db="EMBL/GenBank/DDBJ databases">
        <title>Study of marine rhodopsin-containing bacteria.</title>
        <authorList>
            <person name="Yoshizawa S."/>
            <person name="Kumagai Y."/>
            <person name="Kogure K."/>
        </authorList>
    </citation>
    <scope>NUCLEOTIDE SEQUENCE [LARGE SCALE GENOMIC DNA]</scope>
    <source>
        <strain evidence="14 15">SAORIC-28</strain>
    </source>
</reference>
<keyword evidence="6 12" id="KW-0408">Iron</keyword>
<feature type="binding site" evidence="12">
    <location>
        <position position="196"/>
    </location>
    <ligand>
        <name>S-adenosyl-L-methionine</name>
        <dbReference type="ChEBI" id="CHEBI:59789"/>
    </ligand>
</feature>
<evidence type="ECO:0000256" key="11">
    <source>
        <dbReference type="ARBA" id="ARBA00048697"/>
    </source>
</evidence>
<dbReference type="Proteomes" id="UP000216339">
    <property type="component" value="Unassembled WGS sequence"/>
</dbReference>
<evidence type="ECO:0000256" key="4">
    <source>
        <dbReference type="ARBA" id="ARBA00022723"/>
    </source>
</evidence>
<dbReference type="AlphaFoldDB" id="A0A271J4H1"/>
<feature type="binding site" evidence="12">
    <location>
        <position position="66"/>
    </location>
    <ligand>
        <name>GTP</name>
        <dbReference type="ChEBI" id="CHEBI:37565"/>
    </ligand>
</feature>
<feature type="binding site" evidence="12">
    <location>
        <position position="30"/>
    </location>
    <ligand>
        <name>[4Fe-4S] cluster</name>
        <dbReference type="ChEBI" id="CHEBI:49883"/>
        <label>1</label>
        <note>4Fe-4S-S-AdoMet</note>
    </ligand>
</feature>
<accession>A0A271J4H1</accession>